<dbReference type="EMBL" id="BMTF01000016">
    <property type="protein sequence ID" value="GGV90214.1"/>
    <property type="molecule type" value="Genomic_DNA"/>
</dbReference>
<evidence type="ECO:0000313" key="3">
    <source>
        <dbReference type="EMBL" id="GGV90214.1"/>
    </source>
</evidence>
<proteinExistence type="predicted"/>
<dbReference type="InterPro" id="IPR049945">
    <property type="entry name" value="AAA_22"/>
</dbReference>
<evidence type="ECO:0000259" key="2">
    <source>
        <dbReference type="Pfam" id="PF13401"/>
    </source>
</evidence>
<keyword evidence="4" id="KW-1185">Reference proteome</keyword>
<feature type="region of interest" description="Disordered" evidence="1">
    <location>
        <begin position="1"/>
        <end position="28"/>
    </location>
</feature>
<feature type="region of interest" description="Disordered" evidence="1">
    <location>
        <begin position="377"/>
        <end position="417"/>
    </location>
</feature>
<accession>A0ABQ2W6D3</accession>
<dbReference type="Proteomes" id="UP000660675">
    <property type="component" value="Unassembled WGS sequence"/>
</dbReference>
<gene>
    <name evidence="3" type="ORF">GCM10015535_45790</name>
</gene>
<dbReference type="InterPro" id="IPR027417">
    <property type="entry name" value="P-loop_NTPase"/>
</dbReference>
<reference evidence="4" key="1">
    <citation type="journal article" date="2019" name="Int. J. Syst. Evol. Microbiol.">
        <title>The Global Catalogue of Microorganisms (GCM) 10K type strain sequencing project: providing services to taxonomists for standard genome sequencing and annotation.</title>
        <authorList>
            <consortium name="The Broad Institute Genomics Platform"/>
            <consortium name="The Broad Institute Genome Sequencing Center for Infectious Disease"/>
            <person name="Wu L."/>
            <person name="Ma J."/>
        </authorList>
    </citation>
    <scope>NUCLEOTIDE SEQUENCE [LARGE SCALE GENOMIC DNA]</scope>
    <source>
        <strain evidence="4">JCM 4376</strain>
    </source>
</reference>
<feature type="domain" description="ORC1/DEAH AAA+ ATPase" evidence="2">
    <location>
        <begin position="115"/>
        <end position="238"/>
    </location>
</feature>
<protein>
    <recommendedName>
        <fullName evidence="2">ORC1/DEAH AAA+ ATPase domain-containing protein</fullName>
    </recommendedName>
</protein>
<dbReference type="RefSeq" id="WP_189545638.1">
    <property type="nucleotide sequence ID" value="NZ_BMTF01000016.1"/>
</dbReference>
<sequence>MADRAPDDSGIVPFLRAGPPPDRTRREGWRQWREQRDLFTPAPKLSLEQYTAMSPRRRALHDLHRTATHMNIGLLETPMSARITKLMRGRLRNNALNFEPGTRDGLMISGGGYLGKTETACAAAAAFEDVWRDLHRQLLPPPTEGTRDLFVPVAYCRTPVRATPKGLCAVILDFFGAPLPKTLNSMIRAVRDSLRDHRTTTLLLDDITRLRLHREDDQDTLDLIRELMDLNVTLVLIGVDIPNSGLVRGGYPDPRTGQWIVPPVSTGKSFNPAAATQTERRFDLVDLDPFDYDTTDGIAAFLDHLAGIEDRLRLFHTWPGMLTEGEMPEYLYRRTHGIVGLLKRLIEDGSTDAIESGTEKITPEQLAAIPIRLGNITDRDPSEIPPIPETTEPGPRTPRRRGRNTVFDDTGRAAEAT</sequence>
<dbReference type="SUPFAM" id="SSF52540">
    <property type="entry name" value="P-loop containing nucleoside triphosphate hydrolases"/>
    <property type="match status" value="1"/>
</dbReference>
<evidence type="ECO:0000313" key="4">
    <source>
        <dbReference type="Proteomes" id="UP000660675"/>
    </source>
</evidence>
<dbReference type="Pfam" id="PF13401">
    <property type="entry name" value="AAA_22"/>
    <property type="match status" value="1"/>
</dbReference>
<evidence type="ECO:0000256" key="1">
    <source>
        <dbReference type="SAM" id="MobiDB-lite"/>
    </source>
</evidence>
<comment type="caution">
    <text evidence="3">The sequence shown here is derived from an EMBL/GenBank/DDBJ whole genome shotgun (WGS) entry which is preliminary data.</text>
</comment>
<organism evidence="3 4">
    <name type="scientific">Streptomyces gelaticus</name>
    <dbReference type="NCBI Taxonomy" id="285446"/>
    <lineage>
        <taxon>Bacteria</taxon>
        <taxon>Bacillati</taxon>
        <taxon>Actinomycetota</taxon>
        <taxon>Actinomycetes</taxon>
        <taxon>Kitasatosporales</taxon>
        <taxon>Streptomycetaceae</taxon>
        <taxon>Streptomyces</taxon>
    </lineage>
</organism>
<name>A0ABQ2W6D3_9ACTN</name>